<dbReference type="Proteomes" id="UP000267798">
    <property type="component" value="Unassembled WGS sequence"/>
</dbReference>
<keyword evidence="2" id="KW-1185">Reference proteome</keyword>
<comment type="caution">
    <text evidence="1">The sequence shown here is derived from an EMBL/GenBank/DDBJ whole genome shotgun (WGS) entry which is preliminary data.</text>
</comment>
<protein>
    <recommendedName>
        <fullName evidence="3">DUF2197 domain-containing protein</fullName>
    </recommendedName>
</protein>
<dbReference type="EMBL" id="QXQB01000007">
    <property type="protein sequence ID" value="RJX37091.1"/>
    <property type="molecule type" value="Genomic_DNA"/>
</dbReference>
<name>A0A3A6PL44_9BACL</name>
<gene>
    <name evidence="1" type="ORF">D3P09_24580</name>
</gene>
<accession>A0A3A6PL44</accession>
<evidence type="ECO:0000313" key="1">
    <source>
        <dbReference type="EMBL" id="RJX37091.1"/>
    </source>
</evidence>
<dbReference type="OrthoDB" id="2889720at2"/>
<evidence type="ECO:0000313" key="2">
    <source>
        <dbReference type="Proteomes" id="UP000267798"/>
    </source>
</evidence>
<reference evidence="1 2" key="1">
    <citation type="submission" date="2018-09" db="EMBL/GenBank/DDBJ databases">
        <title>Paenibacillus aracenensis nov. sp. isolated from a cave in southern Spain.</title>
        <authorList>
            <person name="Jurado V."/>
            <person name="Gutierrez-Patricio S."/>
            <person name="Gonzalez-Pimentel J.L."/>
            <person name="Miller A.Z."/>
            <person name="Laiz L."/>
            <person name="Saiz-Jimenez C."/>
        </authorList>
    </citation>
    <scope>NUCLEOTIDE SEQUENCE [LARGE SCALE GENOMIC DNA]</scope>
    <source>
        <strain evidence="1 2">JCM 19203</strain>
    </source>
</reference>
<dbReference type="AlphaFoldDB" id="A0A3A6PL44"/>
<organism evidence="1 2">
    <name type="scientific">Paenibacillus pinisoli</name>
    <dbReference type="NCBI Taxonomy" id="1276110"/>
    <lineage>
        <taxon>Bacteria</taxon>
        <taxon>Bacillati</taxon>
        <taxon>Bacillota</taxon>
        <taxon>Bacilli</taxon>
        <taxon>Bacillales</taxon>
        <taxon>Paenibacillaceae</taxon>
        <taxon>Paenibacillus</taxon>
    </lineage>
</organism>
<sequence>MQEQIDGVFRFRSTCYSCRREFDVIEGTQAYDNVKRNSKGMHCCEDCKNRIELEARLNFGRRLLTGKD</sequence>
<proteinExistence type="predicted"/>
<evidence type="ECO:0008006" key="3">
    <source>
        <dbReference type="Google" id="ProtNLM"/>
    </source>
</evidence>